<dbReference type="PROSITE" id="PS51704">
    <property type="entry name" value="GP_PDE"/>
    <property type="match status" value="1"/>
</dbReference>
<dbReference type="EMBL" id="ASWJ01000008">
    <property type="protein sequence ID" value="EOW80481.1"/>
    <property type="molecule type" value="Genomic_DNA"/>
</dbReference>
<keyword evidence="1" id="KW-1133">Transmembrane helix</keyword>
<dbReference type="RefSeq" id="WP_016183180.1">
    <property type="nucleotide sequence ID" value="NZ_JXKI01000001.1"/>
</dbReference>
<dbReference type="InterPro" id="IPR030395">
    <property type="entry name" value="GP_PDE_dom"/>
</dbReference>
<dbReference type="GO" id="GO:0008081">
    <property type="term" value="F:phosphoric diester hydrolase activity"/>
    <property type="evidence" value="ECO:0007669"/>
    <property type="project" value="InterPro"/>
</dbReference>
<name>S1NJX1_9ENTE</name>
<evidence type="ECO:0000313" key="3">
    <source>
        <dbReference type="EMBL" id="EOW80481.1"/>
    </source>
</evidence>
<dbReference type="GO" id="GO:0006629">
    <property type="term" value="P:lipid metabolic process"/>
    <property type="evidence" value="ECO:0007669"/>
    <property type="project" value="InterPro"/>
</dbReference>
<evidence type="ECO:0000259" key="2">
    <source>
        <dbReference type="PROSITE" id="PS51704"/>
    </source>
</evidence>
<keyword evidence="1" id="KW-0812">Transmembrane</keyword>
<dbReference type="PANTHER" id="PTHR46211">
    <property type="entry name" value="GLYCEROPHOSPHORYL DIESTER PHOSPHODIESTERASE"/>
    <property type="match status" value="1"/>
</dbReference>
<feature type="transmembrane region" description="Helical" evidence="1">
    <location>
        <begin position="7"/>
        <end position="25"/>
    </location>
</feature>
<dbReference type="eggNOG" id="COG0584">
    <property type="taxonomic scope" value="Bacteria"/>
</dbReference>
<dbReference type="InterPro" id="IPR017946">
    <property type="entry name" value="PLC-like_Pdiesterase_TIM-brl"/>
</dbReference>
<reference evidence="3 4" key="1">
    <citation type="submission" date="2013-03" db="EMBL/GenBank/DDBJ databases">
        <title>The Genome Sequence of Enterococcus columbae ATCC_51263 (PacBio/Illumina hybrid assembly).</title>
        <authorList>
            <consortium name="The Broad Institute Genomics Platform"/>
            <consortium name="The Broad Institute Genome Sequencing Center for Infectious Disease"/>
            <person name="Earl A."/>
            <person name="Russ C."/>
            <person name="Gilmore M."/>
            <person name="Surin D."/>
            <person name="Walker B."/>
            <person name="Young S."/>
            <person name="Zeng Q."/>
            <person name="Gargeya S."/>
            <person name="Fitzgerald M."/>
            <person name="Haas B."/>
            <person name="Abouelleil A."/>
            <person name="Allen A.W."/>
            <person name="Alvarado L."/>
            <person name="Arachchi H.M."/>
            <person name="Berlin A.M."/>
            <person name="Chapman S.B."/>
            <person name="Gainer-Dewar J."/>
            <person name="Goldberg J."/>
            <person name="Griggs A."/>
            <person name="Gujja S."/>
            <person name="Hansen M."/>
            <person name="Howarth C."/>
            <person name="Imamovic A."/>
            <person name="Ireland A."/>
            <person name="Larimer J."/>
            <person name="McCowan C."/>
            <person name="Murphy C."/>
            <person name="Pearson M."/>
            <person name="Poon T.W."/>
            <person name="Priest M."/>
            <person name="Roberts A."/>
            <person name="Saif S."/>
            <person name="Shea T."/>
            <person name="Sisk P."/>
            <person name="Sykes S."/>
            <person name="Wortman J."/>
            <person name="Nusbaum C."/>
            <person name="Birren B."/>
        </authorList>
    </citation>
    <scope>NUCLEOTIDE SEQUENCE [LARGE SCALE GENOMIC DNA]</scope>
    <source>
        <strain evidence="3 4">ATCC 51263</strain>
    </source>
</reference>
<dbReference type="OrthoDB" id="384721at2"/>
<dbReference type="Pfam" id="PF03009">
    <property type="entry name" value="GDPD"/>
    <property type="match status" value="1"/>
</dbReference>
<dbReference type="Gene3D" id="3.20.20.190">
    <property type="entry name" value="Phosphatidylinositol (PI) phosphodiesterase"/>
    <property type="match status" value="1"/>
</dbReference>
<accession>S1NJX1</accession>
<feature type="domain" description="GP-PDE" evidence="2">
    <location>
        <begin position="444"/>
        <end position="671"/>
    </location>
</feature>
<keyword evidence="4" id="KW-1185">Reference proteome</keyword>
<dbReference type="AlphaFoldDB" id="S1NJX1"/>
<evidence type="ECO:0000256" key="1">
    <source>
        <dbReference type="SAM" id="Phobius"/>
    </source>
</evidence>
<sequence>MQKRTKILITCCSLAIGSCLVYVGYRQLTANDSSLLKNIPFIQSDKEKESAFKIKKDPQIPLIQEQLANEQLVEKKELMAKGIQLFQHKPKTAEDLYTCYIDVPVVLQAKFLSVIFYTEEGKQAQEVPAKQIGAHTFVMQTDFFKKQSYRQAIVLMTKDGNYQWQNIDATIEFSQTAHSMPLLAKQLPTKQKKEIPANLLNKHRLHQLIQAAQNQNWRERWQQQQIGFERSDNIEAAVFDYSAIDDGKFSCRLQLASLPPVGQSYRLAIWRKNSGLADLHQYPFKQIGSRDFVANFNNRAHDNYAEGSFISYLLANAAGHVSSKVVQLNRQLFIPKYILKVQRFELIPQNIAQGLYQIQLVLNKNERVKSVDFDVWTKHKGKDDAVNYVTNTLVDNNIWQQTIDVRKVHFDDVNLTIKASVDLDLTGRKEMETMQTTIEKQTQPIYVNHRGKQQFAPENSIPAFKQANYEAIETDIHLTADKKWVIMHDGSLNRTTNGSGEISQFLAQQLLSYHLKGTGEQQYAIQELRIPSIEDYLAICQAKGKIPIIEVKTSAFDEVAYRNLIELVRSYQFAHTVRFISFHYQVLKELKKMMPEASVMYLSKDLNQQVINQTKKLGSRAGVNVHWQALNQANVQLAHQAGLQVGAWTVPFDQFSKMTYLGVDYITTNDA</sequence>
<protein>
    <recommendedName>
        <fullName evidence="2">GP-PDE domain-containing protein</fullName>
    </recommendedName>
</protein>
<dbReference type="PANTHER" id="PTHR46211:SF1">
    <property type="entry name" value="GLYCEROPHOSPHODIESTER PHOSPHODIESTERASE, CYTOPLASMIC"/>
    <property type="match status" value="1"/>
</dbReference>
<dbReference type="Proteomes" id="UP000014113">
    <property type="component" value="Unassembled WGS sequence"/>
</dbReference>
<proteinExistence type="predicted"/>
<dbReference type="STRING" id="1121865.OMW_01038"/>
<comment type="caution">
    <text evidence="3">The sequence shown here is derived from an EMBL/GenBank/DDBJ whole genome shotgun (WGS) entry which is preliminary data.</text>
</comment>
<evidence type="ECO:0000313" key="4">
    <source>
        <dbReference type="Proteomes" id="UP000014113"/>
    </source>
</evidence>
<dbReference type="Gene3D" id="2.60.40.3760">
    <property type="match status" value="1"/>
</dbReference>
<organism evidence="3 4">
    <name type="scientific">Enterococcus columbae DSM 7374 = ATCC 51263</name>
    <dbReference type="NCBI Taxonomy" id="1121865"/>
    <lineage>
        <taxon>Bacteria</taxon>
        <taxon>Bacillati</taxon>
        <taxon>Bacillota</taxon>
        <taxon>Bacilli</taxon>
        <taxon>Lactobacillales</taxon>
        <taxon>Enterococcaceae</taxon>
        <taxon>Enterococcus</taxon>
    </lineage>
</organism>
<dbReference type="PATRIC" id="fig|1121865.3.peg.1009"/>
<dbReference type="PROSITE" id="PS51257">
    <property type="entry name" value="PROKAR_LIPOPROTEIN"/>
    <property type="match status" value="1"/>
</dbReference>
<keyword evidence="1" id="KW-0472">Membrane</keyword>
<gene>
    <name evidence="3" type="ORF">I568_01658</name>
</gene>
<dbReference type="SUPFAM" id="SSF51695">
    <property type="entry name" value="PLC-like phosphodiesterases"/>
    <property type="match status" value="1"/>
</dbReference>